<dbReference type="OrthoDB" id="5244801at2759"/>
<gene>
    <name evidence="2" type="ORF">SAMD00023353_0202510</name>
</gene>
<protein>
    <submittedName>
        <fullName evidence="2">Uncharacterized protein</fullName>
    </submittedName>
</protein>
<evidence type="ECO:0000313" key="3">
    <source>
        <dbReference type="Proteomes" id="UP000054516"/>
    </source>
</evidence>
<proteinExistence type="predicted"/>
<accession>A0A1S7UK39</accession>
<organism evidence="2">
    <name type="scientific">Rosellinia necatrix</name>
    <name type="common">White root-rot fungus</name>
    <dbReference type="NCBI Taxonomy" id="77044"/>
    <lineage>
        <taxon>Eukaryota</taxon>
        <taxon>Fungi</taxon>
        <taxon>Dikarya</taxon>
        <taxon>Ascomycota</taxon>
        <taxon>Pezizomycotina</taxon>
        <taxon>Sordariomycetes</taxon>
        <taxon>Xylariomycetidae</taxon>
        <taxon>Xylariales</taxon>
        <taxon>Xylariaceae</taxon>
        <taxon>Rosellinia</taxon>
    </lineage>
</organism>
<feature type="compositionally biased region" description="Pro residues" evidence="1">
    <location>
        <begin position="239"/>
        <end position="248"/>
    </location>
</feature>
<evidence type="ECO:0000256" key="1">
    <source>
        <dbReference type="SAM" id="MobiDB-lite"/>
    </source>
</evidence>
<keyword evidence="3" id="KW-1185">Reference proteome</keyword>
<dbReference type="Proteomes" id="UP000054516">
    <property type="component" value="Unassembled WGS sequence"/>
</dbReference>
<sequence>MSREKMPLPCAAAPQGLLDWTPKHISLLFNPLDFKASSGDFTTETTGESARPKLLPSPCFVQSTPLLASHEPIVRPKQPTASQTSALLHKKLPPSPIQESPSPCIRPPTDPSPSSDSDDDHSNLMIHRSISLADITSSSPDTVLTTPTATPTVDAYNKFKGRQTVRETWGSRLDDPRLGRNNEDIVPLNLRRPVSTSTLSTLTPSTSKDSVLKEPTFDDFYALSDDDIAESPLSTPGSCAPPTPPPKNTPDYHRKNSLPRVITSAHITFTPGQQEITPPDTPIDCDLLALTYSPTSPRNPFGALWAAELAKKYDFAVVYVMSLWPVGGGRSSNTLDNTLASEPRPNNMVAMGMAGASGNGSRISGRLLAAYGLNEVPSPFEIITETHLSALSCDYWNEYRNVDACPNDIARGWIRPFYSDYIPLSASSDATRNPRTCHPKNRGIIFAAYSKQTNNPIIPMRTSPEQDFRLGQLYLDAKTFVEALITQPYGLNKAPVFYPGLRNVNANIK</sequence>
<feature type="region of interest" description="Disordered" evidence="1">
    <location>
        <begin position="231"/>
        <end position="255"/>
    </location>
</feature>
<dbReference type="EMBL" id="DF977447">
    <property type="protein sequence ID" value="GAP83395.2"/>
    <property type="molecule type" value="Genomic_DNA"/>
</dbReference>
<dbReference type="AlphaFoldDB" id="A0A1S7UK39"/>
<evidence type="ECO:0000313" key="2">
    <source>
        <dbReference type="EMBL" id="GAP83395.2"/>
    </source>
</evidence>
<name>A0A1S7UK39_ROSNE</name>
<reference evidence="2" key="1">
    <citation type="submission" date="2016-03" db="EMBL/GenBank/DDBJ databases">
        <title>Draft genome sequence of Rosellinia necatrix.</title>
        <authorList>
            <person name="Kanematsu S."/>
        </authorList>
    </citation>
    <scope>NUCLEOTIDE SEQUENCE [LARGE SCALE GENOMIC DNA]</scope>
    <source>
        <strain evidence="2">W97</strain>
    </source>
</reference>
<dbReference type="OMA" id="CPNDIAR"/>
<feature type="region of interest" description="Disordered" evidence="1">
    <location>
        <begin position="91"/>
        <end position="122"/>
    </location>
</feature>